<evidence type="ECO:0000313" key="4">
    <source>
        <dbReference type="Proteomes" id="UP001213000"/>
    </source>
</evidence>
<dbReference type="GO" id="GO:0005634">
    <property type="term" value="C:nucleus"/>
    <property type="evidence" value="ECO:0007669"/>
    <property type="project" value="TreeGrafter"/>
</dbReference>
<dbReference type="PROSITE" id="PS50174">
    <property type="entry name" value="G_PATCH"/>
    <property type="match status" value="1"/>
</dbReference>
<evidence type="ECO:0000256" key="1">
    <source>
        <dbReference type="SAM" id="MobiDB-lite"/>
    </source>
</evidence>
<dbReference type="AlphaFoldDB" id="A0AAD5VS57"/>
<evidence type="ECO:0000259" key="2">
    <source>
        <dbReference type="PROSITE" id="PS50174"/>
    </source>
</evidence>
<comment type="caution">
    <text evidence="3">The sequence shown here is derived from an EMBL/GenBank/DDBJ whole genome shotgun (WGS) entry which is preliminary data.</text>
</comment>
<keyword evidence="4" id="KW-1185">Reference proteome</keyword>
<feature type="compositionally biased region" description="Pro residues" evidence="1">
    <location>
        <begin position="839"/>
        <end position="849"/>
    </location>
</feature>
<feature type="compositionally biased region" description="Polar residues" evidence="1">
    <location>
        <begin position="721"/>
        <end position="733"/>
    </location>
</feature>
<dbReference type="Pfam" id="PF01585">
    <property type="entry name" value="G-patch"/>
    <property type="match status" value="1"/>
</dbReference>
<feature type="domain" description="G-patch" evidence="2">
    <location>
        <begin position="165"/>
        <end position="185"/>
    </location>
</feature>
<dbReference type="PANTHER" id="PTHR13384">
    <property type="entry name" value="G PATCH DOMAIN-CONTAINING PROTEIN 1"/>
    <property type="match status" value="1"/>
</dbReference>
<dbReference type="InterPro" id="IPR011666">
    <property type="entry name" value="DUF1604"/>
</dbReference>
<dbReference type="PANTHER" id="PTHR13384:SF19">
    <property type="entry name" value="G PATCH DOMAIN-CONTAINING PROTEIN 1"/>
    <property type="match status" value="1"/>
</dbReference>
<accession>A0AAD5VS57</accession>
<dbReference type="Proteomes" id="UP001213000">
    <property type="component" value="Unassembled WGS sequence"/>
</dbReference>
<feature type="region of interest" description="Disordered" evidence="1">
    <location>
        <begin position="610"/>
        <end position="874"/>
    </location>
</feature>
<feature type="compositionally biased region" description="Acidic residues" evidence="1">
    <location>
        <begin position="788"/>
        <end position="798"/>
    </location>
</feature>
<dbReference type="Pfam" id="PF26093">
    <property type="entry name" value="HTH_TGH"/>
    <property type="match status" value="1"/>
</dbReference>
<protein>
    <recommendedName>
        <fullName evidence="2">G-patch domain-containing protein</fullName>
    </recommendedName>
</protein>
<name>A0AAD5VS57_9AGAR</name>
<feature type="compositionally biased region" description="Basic residues" evidence="1">
    <location>
        <begin position="764"/>
        <end position="780"/>
    </location>
</feature>
<evidence type="ECO:0000313" key="3">
    <source>
        <dbReference type="EMBL" id="KAJ3568278.1"/>
    </source>
</evidence>
<reference evidence="3" key="1">
    <citation type="submission" date="2022-07" db="EMBL/GenBank/DDBJ databases">
        <title>Genome Sequence of Leucocoprinus birnbaumii.</title>
        <authorList>
            <person name="Buettner E."/>
        </authorList>
    </citation>
    <scope>NUCLEOTIDE SEQUENCE</scope>
    <source>
        <strain evidence="3">VT141</strain>
    </source>
</reference>
<dbReference type="EMBL" id="JANIEX010000355">
    <property type="protein sequence ID" value="KAJ3568278.1"/>
    <property type="molecule type" value="Genomic_DNA"/>
</dbReference>
<feature type="compositionally biased region" description="Polar residues" evidence="1">
    <location>
        <begin position="646"/>
        <end position="663"/>
    </location>
</feature>
<dbReference type="GO" id="GO:0006397">
    <property type="term" value="P:mRNA processing"/>
    <property type="evidence" value="ECO:0007669"/>
    <property type="project" value="InterPro"/>
</dbReference>
<dbReference type="InterPro" id="IPR000467">
    <property type="entry name" value="G_patch_dom"/>
</dbReference>
<feature type="compositionally biased region" description="Acidic residues" evidence="1">
    <location>
        <begin position="695"/>
        <end position="719"/>
    </location>
</feature>
<organism evidence="3 4">
    <name type="scientific">Leucocoprinus birnbaumii</name>
    <dbReference type="NCBI Taxonomy" id="56174"/>
    <lineage>
        <taxon>Eukaryota</taxon>
        <taxon>Fungi</taxon>
        <taxon>Dikarya</taxon>
        <taxon>Basidiomycota</taxon>
        <taxon>Agaricomycotina</taxon>
        <taxon>Agaricomycetes</taxon>
        <taxon>Agaricomycetidae</taxon>
        <taxon>Agaricales</taxon>
        <taxon>Agaricineae</taxon>
        <taxon>Agaricaceae</taxon>
        <taxon>Leucocoprinus</taxon>
    </lineage>
</organism>
<sequence>MSNRLKRKLNDLGVDVGSSKANESFCLIGTPLPPLEKSKDLGEFVPLWKQEVRDEKGRRRLHGAFTGGFSAGYFNTVGSKEGWTPSNFVSSRGDRSKAKVARPEDFMDEEDLQELRESRQIVDTTQEMDFTGGIAAELAKRQALDDSEQDGIIHTLQSTLLPPPTDSVGAQILKKMGWRTGSGIGPRVSLRQRRLQDLQASSPYGTRAAVDDVKITEDDEEANKHTYAPRDTPVLIVERKDNVHGLGYRPGMTLNESLGSSSQGGVKGPRISAGFGLGALNDADEDDLDIYDTELKSSSSRNRHAYDEQHGDEVLSLGVRANNKGPLPPNPRLFGTEATCLAGFVLSEKPVMEDRWFSLPDIPTGWKPNPQRVWEENKENIPKREVQQEPVAHGKWKASVMSADERGSMLGEIPLQAGPRSVFDYLSEKDRERLKNIAAATASGVTPVPTPFSMPRTEPKIAEAALKGFQPFTSDPAKQERYITYLRSQVSSDAPPLQALPNQRLDEFQKEVEDYAKSATIFKPVSGAMAGRFQSATHIEQGPKVHEGLHQPTAAELDALEEKRKKEEEDKLSPQAHAAKLGMYGPMTREIRPWQPARLLCKRFGLKEPEMSQEDIDVSSRATKGPAFTTSEAEEAFREAAGADIGTSSSYPQQTEPSGSRNLASVGLGEDETQGRDTLTYQRPAMDVFKAIFASDDEDSDDEKPDDDERPEAPVEDPEATNKSTPLLSNTLLDNGPVDLSNFKPTFKPRTGKAKKENDEERSKSKKEKKEKKEKRKKEKKGPIVSFDVEEDVEEEPSLDVFKEPPKRRRKDYKRYDDDDDGMWVEKPPPETAKAVPSVPVPQQAPPPVTDATNPVNEADGGSRKGRKRAIDFL</sequence>
<proteinExistence type="predicted"/>
<dbReference type="Pfam" id="PF07713">
    <property type="entry name" value="DUF1604"/>
    <property type="match status" value="1"/>
</dbReference>
<dbReference type="GO" id="GO:0003723">
    <property type="term" value="F:RNA binding"/>
    <property type="evidence" value="ECO:0007669"/>
    <property type="project" value="TreeGrafter"/>
</dbReference>
<gene>
    <name evidence="3" type="ORF">NP233_g5816</name>
</gene>
<feature type="compositionally biased region" description="Basic and acidic residues" evidence="1">
    <location>
        <begin position="754"/>
        <end position="763"/>
    </location>
</feature>